<proteinExistence type="predicted"/>
<dbReference type="AlphaFoldDB" id="A0AA36JDR9"/>
<dbReference type="GO" id="GO:0000460">
    <property type="term" value="P:maturation of 5.8S rRNA"/>
    <property type="evidence" value="ECO:0007669"/>
    <property type="project" value="TreeGrafter"/>
</dbReference>
<feature type="region of interest" description="Disordered" evidence="1">
    <location>
        <begin position="196"/>
        <end position="218"/>
    </location>
</feature>
<dbReference type="GO" id="GO:0090730">
    <property type="term" value="C:Las1 complex"/>
    <property type="evidence" value="ECO:0007669"/>
    <property type="project" value="InterPro"/>
</dbReference>
<evidence type="ECO:0000313" key="2">
    <source>
        <dbReference type="EMBL" id="CAJ1403138.1"/>
    </source>
</evidence>
<reference evidence="2" key="1">
    <citation type="submission" date="2023-08" db="EMBL/GenBank/DDBJ databases">
        <authorList>
            <person name="Chen Y."/>
            <person name="Shah S."/>
            <person name="Dougan E. K."/>
            <person name="Thang M."/>
            <person name="Chan C."/>
        </authorList>
    </citation>
    <scope>NUCLEOTIDE SEQUENCE</scope>
</reference>
<dbReference type="GO" id="GO:0030687">
    <property type="term" value="C:preribosome, large subunit precursor"/>
    <property type="evidence" value="ECO:0007669"/>
    <property type="project" value="TreeGrafter"/>
</dbReference>
<dbReference type="PANTHER" id="PTHR15002">
    <property type="entry name" value="RIBOSOMAL BIOGENESIS PROTEIN LAS1L"/>
    <property type="match status" value="1"/>
</dbReference>
<evidence type="ECO:0008006" key="4">
    <source>
        <dbReference type="Google" id="ProtNLM"/>
    </source>
</evidence>
<dbReference type="Pfam" id="PF04031">
    <property type="entry name" value="Las1"/>
    <property type="match status" value="1"/>
</dbReference>
<evidence type="ECO:0000256" key="1">
    <source>
        <dbReference type="SAM" id="MobiDB-lite"/>
    </source>
</evidence>
<gene>
    <name evidence="2" type="ORF">EVOR1521_LOCUS25879</name>
</gene>
<comment type="caution">
    <text evidence="2">The sequence shown here is derived from an EMBL/GenBank/DDBJ whole genome shotgun (WGS) entry which is preliminary data.</text>
</comment>
<dbReference type="GO" id="GO:0004519">
    <property type="term" value="F:endonuclease activity"/>
    <property type="evidence" value="ECO:0007669"/>
    <property type="project" value="InterPro"/>
</dbReference>
<keyword evidence="3" id="KW-1185">Reference proteome</keyword>
<feature type="region of interest" description="Disordered" evidence="1">
    <location>
        <begin position="534"/>
        <end position="568"/>
    </location>
</feature>
<protein>
    <recommendedName>
        <fullName evidence="4">Las1-like protein</fullName>
    </recommendedName>
</protein>
<dbReference type="PANTHER" id="PTHR15002:SF0">
    <property type="entry name" value="RIBOSOMAL BIOGENESIS PROTEIN LAS1L"/>
    <property type="match status" value="1"/>
</dbReference>
<evidence type="ECO:0000313" key="3">
    <source>
        <dbReference type="Proteomes" id="UP001178507"/>
    </source>
</evidence>
<organism evidence="2 3">
    <name type="scientific">Effrenium voratum</name>
    <dbReference type="NCBI Taxonomy" id="2562239"/>
    <lineage>
        <taxon>Eukaryota</taxon>
        <taxon>Sar</taxon>
        <taxon>Alveolata</taxon>
        <taxon>Dinophyceae</taxon>
        <taxon>Suessiales</taxon>
        <taxon>Symbiodiniaceae</taxon>
        <taxon>Effrenium</taxon>
    </lineage>
</organism>
<dbReference type="InterPro" id="IPR007174">
    <property type="entry name" value="Las1"/>
</dbReference>
<dbReference type="Proteomes" id="UP001178507">
    <property type="component" value="Unassembled WGS sequence"/>
</dbReference>
<dbReference type="EMBL" id="CAUJNA010003482">
    <property type="protein sequence ID" value="CAJ1403138.1"/>
    <property type="molecule type" value="Genomic_DNA"/>
</dbReference>
<name>A0AA36JDR9_9DINO</name>
<dbReference type="GO" id="GO:0000470">
    <property type="term" value="P:maturation of LSU-rRNA"/>
    <property type="evidence" value="ECO:0007669"/>
    <property type="project" value="TreeGrafter"/>
</dbReference>
<sequence length="588" mass="64603">MAAMSKVAPWSSWAEFHGVYSQLTSVEPRERAAGVKRVETWRTRSRLPVAVDVTASFVEIMLNDAYLNSDTCHPRSDHELRLMYAMAVVRLVNGIVDVAQTKRSTILERAHGLEWPQIFVDLRHDASHQNLPPLPVLRLAAQEAVWLLVERFWRPQLHQIEERAGTTSSGRLERTRSAKTLDRRLKALISAVGAAGKPVEEPKKKKKLKRKIDPSTAEMSRTEAQLAAQLAAQAAAEAAAASAAAHWASLELSALAPDESRLLQRLFATVLHKLPHADGRDARAIHLLCESCSENFALRLVRQVLARAAGLKTPRVDLAPDNCPSLRSISDGFYSSAHEQNEPSAEESERMLLWVGSLMSLPEGKRSRLRQALRGLLPPLRLCALRRIAEEKSSAKGAEIAARGSQLWRALQGMGVDAGANVFESLCQDADSAPTEGLQKMEDLVQKLKSRRFSTGSCEPWTAVGTFLDKEMDIVCREEHSEDVFLPQGAEQTWLKWAADDSGLGSGARVIGFSDTEDLAAGAEPGEEAEEAEAVLAPESSGQVAPATAKLPPQVPQVWPDPPEEKTLEPISVDQFKELAKELLRQVI</sequence>
<accession>A0AA36JDR9</accession>